<keyword evidence="9" id="KW-0325">Glycoprotein</keyword>
<evidence type="ECO:0000256" key="2">
    <source>
        <dbReference type="ARBA" id="ARBA00008124"/>
    </source>
</evidence>
<dbReference type="Gene3D" id="3.40.50.300">
    <property type="entry name" value="P-loop containing nucleotide triphosphate hydrolases"/>
    <property type="match status" value="1"/>
</dbReference>
<evidence type="ECO:0000256" key="1">
    <source>
        <dbReference type="ARBA" id="ARBA00004323"/>
    </source>
</evidence>
<evidence type="ECO:0000313" key="12">
    <source>
        <dbReference type="Ensembl" id="ENSLLEP00000016628.1"/>
    </source>
</evidence>
<feature type="coiled-coil region" evidence="10">
    <location>
        <begin position="325"/>
        <end position="352"/>
    </location>
</feature>
<evidence type="ECO:0000256" key="7">
    <source>
        <dbReference type="ARBA" id="ARBA00023034"/>
    </source>
</evidence>
<evidence type="ECO:0008006" key="14">
    <source>
        <dbReference type="Google" id="ProtNLM"/>
    </source>
</evidence>
<dbReference type="SUPFAM" id="SSF52540">
    <property type="entry name" value="P-loop containing nucleoside triphosphate hydrolases"/>
    <property type="match status" value="1"/>
</dbReference>
<evidence type="ECO:0000256" key="11">
    <source>
        <dbReference type="SAM" id="SignalP"/>
    </source>
</evidence>
<feature type="signal peptide" evidence="11">
    <location>
        <begin position="1"/>
        <end position="22"/>
    </location>
</feature>
<keyword evidence="3" id="KW-0808">Transferase</keyword>
<organism evidence="12 13">
    <name type="scientific">Leptobrachium leishanense</name>
    <name type="common">Leishan spiny toad</name>
    <dbReference type="NCBI Taxonomy" id="445787"/>
    <lineage>
        <taxon>Eukaryota</taxon>
        <taxon>Metazoa</taxon>
        <taxon>Chordata</taxon>
        <taxon>Craniata</taxon>
        <taxon>Vertebrata</taxon>
        <taxon>Euteleostomi</taxon>
        <taxon>Amphibia</taxon>
        <taxon>Batrachia</taxon>
        <taxon>Anura</taxon>
        <taxon>Pelobatoidea</taxon>
        <taxon>Megophryidae</taxon>
        <taxon>Leptobrachium</taxon>
    </lineage>
</organism>
<evidence type="ECO:0000256" key="5">
    <source>
        <dbReference type="ARBA" id="ARBA00022968"/>
    </source>
</evidence>
<dbReference type="InterPro" id="IPR009729">
    <property type="entry name" value="Gal-3-0_sulfotransfrase"/>
</dbReference>
<dbReference type="GeneTree" id="ENSGT00950000182923"/>
<evidence type="ECO:0000313" key="13">
    <source>
        <dbReference type="Proteomes" id="UP000694569"/>
    </source>
</evidence>
<dbReference type="Ensembl" id="ENSLLET00000017260.1">
    <property type="protein sequence ID" value="ENSLLEP00000016628.1"/>
    <property type="gene ID" value="ENSLLEG00000010572.1"/>
</dbReference>
<dbReference type="GO" id="GO:0000139">
    <property type="term" value="C:Golgi membrane"/>
    <property type="evidence" value="ECO:0007669"/>
    <property type="project" value="UniProtKB-SubCell"/>
</dbReference>
<reference evidence="12" key="2">
    <citation type="submission" date="2025-09" db="UniProtKB">
        <authorList>
            <consortium name="Ensembl"/>
        </authorList>
    </citation>
    <scope>IDENTIFICATION</scope>
</reference>
<dbReference type="OrthoDB" id="514299at2759"/>
<evidence type="ECO:0000256" key="4">
    <source>
        <dbReference type="ARBA" id="ARBA00022692"/>
    </source>
</evidence>
<name>A0A8C5PE84_9ANUR</name>
<keyword evidence="5" id="KW-0735">Signal-anchor</keyword>
<accession>A0A8C5PE84</accession>
<proteinExistence type="inferred from homology"/>
<keyword evidence="7" id="KW-0333">Golgi apparatus</keyword>
<reference evidence="12" key="1">
    <citation type="submission" date="2025-08" db="UniProtKB">
        <authorList>
            <consortium name="Ensembl"/>
        </authorList>
    </citation>
    <scope>IDENTIFICATION</scope>
</reference>
<evidence type="ECO:0000256" key="10">
    <source>
        <dbReference type="SAM" id="Coils"/>
    </source>
</evidence>
<dbReference type="PANTHER" id="PTHR14647">
    <property type="entry name" value="GALACTOSE-3-O-SULFOTRANSFERASE"/>
    <property type="match status" value="1"/>
</dbReference>
<sequence>MHSLLQTLFILLFLFLLSPCRWHKQISHCIRKFNHIFQSEDVSEGHDISTEFPHINDLERFSTDLDDLSASTNAGTTRGSCQSKTHIFFLKTHKTASSTIMNILFRFGDARNLTFAFPFHKLSQFYYPAYFNSEYVDGFSKNKPKEFHIMCHHLRFQLDEVEKVMPNDTFYFTILRNPISLMESSYSYYKSMDIFRKSKTLEDFLNKTTMFYNRFSKNSNYAKNFMAFDLGFDHNGRVSAKKLKLMCQTVEVTFNLVLISEYFDESLILLKNALCWTIDDVLSIPLNSRSNETKRTISEESKNKIKNWNSLDWELYVYFNKSFWNQVEEFGRKQMEQEVEELRRRRAEISQVCLQGVVHPEKVQDRSLKPFQAGIAKILGYNLKPGLKEAEKVSCQKLVTPELQYSSLLWNKTHVNLQQKKHERTFPNKSHYLGTMKRVPKNKSNT</sequence>
<keyword evidence="8" id="KW-0472">Membrane</keyword>
<dbReference type="GO" id="GO:0001733">
    <property type="term" value="F:galactosylceramide sulfotransferase activity"/>
    <property type="evidence" value="ECO:0007669"/>
    <property type="project" value="InterPro"/>
</dbReference>
<feature type="chain" id="PRO_5034239743" description="Galactose-3-O-sulfotransferase 2" evidence="11">
    <location>
        <begin position="23"/>
        <end position="446"/>
    </location>
</feature>
<comment type="similarity">
    <text evidence="2">Belongs to the galactose-3-O-sulfotransferase family.</text>
</comment>
<dbReference type="PANTHER" id="PTHR14647:SF62">
    <property type="entry name" value="GALACTOSE-3-O-SULFOTRANSFERASE 2"/>
    <property type="match status" value="1"/>
</dbReference>
<dbReference type="GO" id="GO:0009247">
    <property type="term" value="P:glycolipid biosynthetic process"/>
    <property type="evidence" value="ECO:0007669"/>
    <property type="project" value="InterPro"/>
</dbReference>
<keyword evidence="11" id="KW-0732">Signal</keyword>
<keyword evidence="4" id="KW-0812">Transmembrane</keyword>
<dbReference type="AlphaFoldDB" id="A0A8C5PE84"/>
<evidence type="ECO:0000256" key="3">
    <source>
        <dbReference type="ARBA" id="ARBA00022679"/>
    </source>
</evidence>
<evidence type="ECO:0000256" key="6">
    <source>
        <dbReference type="ARBA" id="ARBA00022989"/>
    </source>
</evidence>
<keyword evidence="6" id="KW-1133">Transmembrane helix</keyword>
<protein>
    <recommendedName>
        <fullName evidence="14">Galactose-3-O-sulfotransferase 2</fullName>
    </recommendedName>
</protein>
<keyword evidence="10" id="KW-0175">Coiled coil</keyword>
<evidence type="ECO:0000256" key="9">
    <source>
        <dbReference type="ARBA" id="ARBA00023180"/>
    </source>
</evidence>
<comment type="subcellular location">
    <subcellularLocation>
        <location evidence="1">Golgi apparatus membrane</location>
        <topology evidence="1">Single-pass type II membrane protein</topology>
    </subcellularLocation>
</comment>
<keyword evidence="13" id="KW-1185">Reference proteome</keyword>
<dbReference type="Pfam" id="PF06990">
    <property type="entry name" value="Gal-3-0_sulfotr"/>
    <property type="match status" value="1"/>
</dbReference>
<dbReference type="InterPro" id="IPR027417">
    <property type="entry name" value="P-loop_NTPase"/>
</dbReference>
<evidence type="ECO:0000256" key="8">
    <source>
        <dbReference type="ARBA" id="ARBA00023136"/>
    </source>
</evidence>
<dbReference type="Proteomes" id="UP000694569">
    <property type="component" value="Unplaced"/>
</dbReference>